<dbReference type="PANTHER" id="PTHR43414">
    <property type="entry name" value="MULTIDRUG RESISTANCE PROTEIN MDTG"/>
    <property type="match status" value="1"/>
</dbReference>
<keyword evidence="3" id="KW-1003">Cell membrane</keyword>
<feature type="transmembrane region" description="Helical" evidence="7">
    <location>
        <begin position="88"/>
        <end position="106"/>
    </location>
</feature>
<keyword evidence="4 7" id="KW-0812">Transmembrane</keyword>
<reference evidence="9" key="1">
    <citation type="submission" date="2021-01" db="EMBL/GenBank/DDBJ databases">
        <title>Fulvivirga kasyanovii gen. nov., sp nov., a novel member of the phylum Bacteroidetes isolated from seawater in a mussel farm.</title>
        <authorList>
            <person name="Zhao L.-H."/>
            <person name="Wang Z.-J."/>
        </authorList>
    </citation>
    <scope>NUCLEOTIDE SEQUENCE</scope>
    <source>
        <strain evidence="9">2943</strain>
    </source>
</reference>
<keyword evidence="2" id="KW-0813">Transport</keyword>
<accession>A0A937FAR4</accession>
<evidence type="ECO:0000313" key="9">
    <source>
        <dbReference type="EMBL" id="MBL3658471.1"/>
    </source>
</evidence>
<evidence type="ECO:0000256" key="4">
    <source>
        <dbReference type="ARBA" id="ARBA00022692"/>
    </source>
</evidence>
<dbReference type="GO" id="GO:0022857">
    <property type="term" value="F:transmembrane transporter activity"/>
    <property type="evidence" value="ECO:0007669"/>
    <property type="project" value="InterPro"/>
</dbReference>
<feature type="transmembrane region" description="Helical" evidence="7">
    <location>
        <begin position="254"/>
        <end position="277"/>
    </location>
</feature>
<protein>
    <submittedName>
        <fullName evidence="9">MFS transporter</fullName>
    </submittedName>
</protein>
<keyword evidence="6 7" id="KW-0472">Membrane</keyword>
<feature type="transmembrane region" description="Helical" evidence="7">
    <location>
        <begin position="289"/>
        <end position="308"/>
    </location>
</feature>
<dbReference type="GO" id="GO:0005886">
    <property type="term" value="C:plasma membrane"/>
    <property type="evidence" value="ECO:0007669"/>
    <property type="project" value="UniProtKB-SubCell"/>
</dbReference>
<evidence type="ECO:0000256" key="5">
    <source>
        <dbReference type="ARBA" id="ARBA00022989"/>
    </source>
</evidence>
<feature type="transmembrane region" description="Helical" evidence="7">
    <location>
        <begin position="150"/>
        <end position="171"/>
    </location>
</feature>
<dbReference type="CDD" id="cd17325">
    <property type="entry name" value="MFS_MdtG_SLC18_like"/>
    <property type="match status" value="1"/>
</dbReference>
<feature type="transmembrane region" description="Helical" evidence="7">
    <location>
        <begin position="217"/>
        <end position="242"/>
    </location>
</feature>
<comment type="subcellular location">
    <subcellularLocation>
        <location evidence="1">Cell membrane</location>
        <topology evidence="1">Multi-pass membrane protein</topology>
    </subcellularLocation>
</comment>
<evidence type="ECO:0000256" key="6">
    <source>
        <dbReference type="ARBA" id="ARBA00023136"/>
    </source>
</evidence>
<dbReference type="RefSeq" id="WP_202246266.1">
    <property type="nucleotide sequence ID" value="NZ_JAESIY010000013.1"/>
</dbReference>
<feature type="transmembrane region" description="Helical" evidence="7">
    <location>
        <begin position="348"/>
        <end position="370"/>
    </location>
</feature>
<evidence type="ECO:0000259" key="8">
    <source>
        <dbReference type="PROSITE" id="PS50850"/>
    </source>
</evidence>
<evidence type="ECO:0000313" key="10">
    <source>
        <dbReference type="Proteomes" id="UP000659388"/>
    </source>
</evidence>
<feature type="transmembrane region" description="Helical" evidence="7">
    <location>
        <begin position="376"/>
        <end position="396"/>
    </location>
</feature>
<gene>
    <name evidence="9" type="ORF">JL102_20125</name>
</gene>
<organism evidence="9 10">
    <name type="scientific">Fulvivirga sediminis</name>
    <dbReference type="NCBI Taxonomy" id="2803949"/>
    <lineage>
        <taxon>Bacteria</taxon>
        <taxon>Pseudomonadati</taxon>
        <taxon>Bacteroidota</taxon>
        <taxon>Cytophagia</taxon>
        <taxon>Cytophagales</taxon>
        <taxon>Fulvivirgaceae</taxon>
        <taxon>Fulvivirga</taxon>
    </lineage>
</organism>
<dbReference type="EMBL" id="JAESIY010000013">
    <property type="protein sequence ID" value="MBL3658471.1"/>
    <property type="molecule type" value="Genomic_DNA"/>
</dbReference>
<keyword evidence="10" id="KW-1185">Reference proteome</keyword>
<dbReference type="InterPro" id="IPR036259">
    <property type="entry name" value="MFS_trans_sf"/>
</dbReference>
<feature type="transmembrane region" description="Helical" evidence="7">
    <location>
        <begin position="118"/>
        <end position="138"/>
    </location>
</feature>
<dbReference type="InterPro" id="IPR011701">
    <property type="entry name" value="MFS"/>
</dbReference>
<feature type="transmembrane region" description="Helical" evidence="7">
    <location>
        <begin position="177"/>
        <end position="197"/>
    </location>
</feature>
<dbReference type="SUPFAM" id="SSF103473">
    <property type="entry name" value="MFS general substrate transporter"/>
    <property type="match status" value="2"/>
</dbReference>
<dbReference type="Proteomes" id="UP000659388">
    <property type="component" value="Unassembled WGS sequence"/>
</dbReference>
<feature type="transmembrane region" description="Helical" evidence="7">
    <location>
        <begin position="54"/>
        <end position="76"/>
    </location>
</feature>
<name>A0A937FAR4_9BACT</name>
<dbReference type="InterPro" id="IPR020846">
    <property type="entry name" value="MFS_dom"/>
</dbReference>
<feature type="domain" description="Major facilitator superfamily (MFS) profile" evidence="8">
    <location>
        <begin position="16"/>
        <end position="400"/>
    </location>
</feature>
<evidence type="ECO:0000256" key="3">
    <source>
        <dbReference type="ARBA" id="ARBA00022475"/>
    </source>
</evidence>
<feature type="transmembrane region" description="Helical" evidence="7">
    <location>
        <begin position="21"/>
        <end position="42"/>
    </location>
</feature>
<evidence type="ECO:0000256" key="2">
    <source>
        <dbReference type="ARBA" id="ARBA00022448"/>
    </source>
</evidence>
<dbReference type="PROSITE" id="PS50850">
    <property type="entry name" value="MFS"/>
    <property type="match status" value="1"/>
</dbReference>
<evidence type="ECO:0000256" key="7">
    <source>
        <dbReference type="SAM" id="Phobius"/>
    </source>
</evidence>
<dbReference type="Gene3D" id="1.20.1250.20">
    <property type="entry name" value="MFS general substrate transporter like domains"/>
    <property type="match status" value="2"/>
</dbReference>
<evidence type="ECO:0000256" key="1">
    <source>
        <dbReference type="ARBA" id="ARBA00004651"/>
    </source>
</evidence>
<feature type="transmembrane region" description="Helical" evidence="7">
    <location>
        <begin position="314"/>
        <end position="336"/>
    </location>
</feature>
<dbReference type="AlphaFoldDB" id="A0A937FAR4"/>
<dbReference type="Pfam" id="PF07690">
    <property type="entry name" value="MFS_1"/>
    <property type="match status" value="1"/>
</dbReference>
<sequence>MNFKKAINDIVGLNKTILALSFARLADAMGNSILFILIPVYVAKIPTEHIDLSVSVLVGLLISIYGFVTSFCQPLMGGISDALNKRKALIIIGMLIVCAGTLGFTVAENFMHLLYLRVLQGVGIAITIPASLSIITAVSKKESRGGAMGVYSTSRMIGFAIGPVIGGYLQVHYGFNSAFIAGAAFILVSVIMVFLWVNEVKVDEPVIKTKKSGVFDWSLYTPGILTAALATFTMANCFSMVTTLENQFNERLDITAFGFSVAFSMLMVGRLLFQVPLGHLSDKRGRRPFILMGLVLMAISTILMGEVTEMYQMIILRLLQGVAAAGIAAPAFALAADLSSKGGEGRQMSIITMGFALGIAVGPLITGFLVNEFFELPFIVTGAAALVAAALVYKYMPETVET</sequence>
<keyword evidence="5 7" id="KW-1133">Transmembrane helix</keyword>
<proteinExistence type="predicted"/>
<comment type="caution">
    <text evidence="9">The sequence shown here is derived from an EMBL/GenBank/DDBJ whole genome shotgun (WGS) entry which is preliminary data.</text>
</comment>
<dbReference type="PANTHER" id="PTHR43414:SF6">
    <property type="entry name" value="MULTIDRUG RESISTANCE PROTEIN MDTG"/>
    <property type="match status" value="1"/>
</dbReference>